<gene>
    <name evidence="1" type="ORF">SPELUC_LOCUS12972</name>
</gene>
<comment type="caution">
    <text evidence="1">The sequence shown here is derived from an EMBL/GenBank/DDBJ whole genome shotgun (WGS) entry which is preliminary data.</text>
</comment>
<sequence length="328" mass="37627">MELPTPQPETLIALNNFLLKWKQDPASQYNLNIALHNVLLWEPLDATRNFDLMLLLDQLIEVNLDDFLLPEEIEDTTDPIPTLESEIEDTTDLISALEPEIRNLEDSITTLLTDVSQTIQPMTKSLTNPFIGGTWKTQVDKMLAQLTTNGRTRKDLNQKIQTYYYLGKLLDQHNFLFRIKPNKPLLSKSNNDKGKSIMEASSSTLVSTLHCSECDHTQSISEFISPGANNTIKQYQTCAHCRSRTTQLKRNKKKRQLEDDPEEDTIDENTLEQVMDLNNLEDFIIQIIDLYKLQSEGNLENMPPFHFECNIDISTLNKSTREVANELI</sequence>
<reference evidence="1" key="1">
    <citation type="submission" date="2021-06" db="EMBL/GenBank/DDBJ databases">
        <authorList>
            <person name="Kallberg Y."/>
            <person name="Tangrot J."/>
            <person name="Rosling A."/>
        </authorList>
    </citation>
    <scope>NUCLEOTIDE SEQUENCE</scope>
    <source>
        <strain evidence="1">28 12/20/2015</strain>
    </source>
</reference>
<dbReference type="Proteomes" id="UP000789366">
    <property type="component" value="Unassembled WGS sequence"/>
</dbReference>
<feature type="non-terminal residue" evidence="1">
    <location>
        <position position="328"/>
    </location>
</feature>
<name>A0ACA9PZ46_9GLOM</name>
<evidence type="ECO:0000313" key="1">
    <source>
        <dbReference type="EMBL" id="CAG8729003.1"/>
    </source>
</evidence>
<protein>
    <submittedName>
        <fullName evidence="1">8072_t:CDS:1</fullName>
    </submittedName>
</protein>
<keyword evidence="2" id="KW-1185">Reference proteome</keyword>
<evidence type="ECO:0000313" key="2">
    <source>
        <dbReference type="Proteomes" id="UP000789366"/>
    </source>
</evidence>
<organism evidence="1 2">
    <name type="scientific">Cetraspora pellucida</name>
    <dbReference type="NCBI Taxonomy" id="1433469"/>
    <lineage>
        <taxon>Eukaryota</taxon>
        <taxon>Fungi</taxon>
        <taxon>Fungi incertae sedis</taxon>
        <taxon>Mucoromycota</taxon>
        <taxon>Glomeromycotina</taxon>
        <taxon>Glomeromycetes</taxon>
        <taxon>Diversisporales</taxon>
        <taxon>Gigasporaceae</taxon>
        <taxon>Cetraspora</taxon>
    </lineage>
</organism>
<accession>A0ACA9PZ46</accession>
<dbReference type="EMBL" id="CAJVPW010032523">
    <property type="protein sequence ID" value="CAG8729003.1"/>
    <property type="molecule type" value="Genomic_DNA"/>
</dbReference>
<proteinExistence type="predicted"/>